<dbReference type="EMBL" id="BNJQ01000023">
    <property type="protein sequence ID" value="GHP09017.1"/>
    <property type="molecule type" value="Genomic_DNA"/>
</dbReference>
<evidence type="ECO:0008006" key="4">
    <source>
        <dbReference type="Google" id="ProtNLM"/>
    </source>
</evidence>
<dbReference type="InterPro" id="IPR029058">
    <property type="entry name" value="AB_hydrolase_fold"/>
</dbReference>
<accession>A0A830HVU5</accession>
<evidence type="ECO:0000313" key="2">
    <source>
        <dbReference type="EMBL" id="GHP09017.1"/>
    </source>
</evidence>
<dbReference type="AlphaFoldDB" id="A0A830HVU5"/>
<gene>
    <name evidence="2" type="ORF">PPROV_000775400</name>
</gene>
<feature type="region of interest" description="Disordered" evidence="1">
    <location>
        <begin position="1"/>
        <end position="27"/>
    </location>
</feature>
<evidence type="ECO:0000313" key="3">
    <source>
        <dbReference type="Proteomes" id="UP000660262"/>
    </source>
</evidence>
<dbReference type="OrthoDB" id="568099at2759"/>
<evidence type="ECO:0000256" key="1">
    <source>
        <dbReference type="SAM" id="MobiDB-lite"/>
    </source>
</evidence>
<dbReference type="Proteomes" id="UP000660262">
    <property type="component" value="Unassembled WGS sequence"/>
</dbReference>
<feature type="compositionally biased region" description="Low complexity" evidence="1">
    <location>
        <begin position="1"/>
        <end position="14"/>
    </location>
</feature>
<dbReference type="SUPFAM" id="SSF53474">
    <property type="entry name" value="alpha/beta-Hydrolases"/>
    <property type="match status" value="1"/>
</dbReference>
<comment type="caution">
    <text evidence="2">The sequence shown here is derived from an EMBL/GenBank/DDBJ whole genome shotgun (WGS) entry which is preliminary data.</text>
</comment>
<organism evidence="2 3">
    <name type="scientific">Pycnococcus provasolii</name>
    <dbReference type="NCBI Taxonomy" id="41880"/>
    <lineage>
        <taxon>Eukaryota</taxon>
        <taxon>Viridiplantae</taxon>
        <taxon>Chlorophyta</taxon>
        <taxon>Pseudoscourfieldiophyceae</taxon>
        <taxon>Pseudoscourfieldiales</taxon>
        <taxon>Pycnococcaceae</taxon>
        <taxon>Pycnococcus</taxon>
    </lineage>
</organism>
<reference evidence="2" key="1">
    <citation type="submission" date="2020-10" db="EMBL/GenBank/DDBJ databases">
        <title>Unveiling of a novel bifunctional photoreceptor, Dualchrome1, isolated from a cosmopolitan green alga.</title>
        <authorList>
            <person name="Suzuki S."/>
            <person name="Kawachi M."/>
        </authorList>
    </citation>
    <scope>NUCLEOTIDE SEQUENCE</scope>
    <source>
        <strain evidence="2">NIES 2893</strain>
    </source>
</reference>
<protein>
    <recommendedName>
        <fullName evidence="4">1-alkyl-2-acetylglycerophosphocholine esterase</fullName>
    </recommendedName>
</protein>
<sequence length="433" mass="46536">MLARSSSSQQCAHSHSPRRPRRLHPRHCQKSAHACGVHYRAKGCSSSTSVVESTPRVMLYRRRDVVASMMIGTGAMASSSSQSALAATANEDGAVAELEPQPQRRVRYEEFKLNVDGRSIVPLSVWIPDQPTNVPPPSSLSYRHSISVAKIARLILRTDANIPTWLDRSNVLLPASDGVFTVGNDAPLGRQNAAVLLSHGFLGSRFDLVDYAEGLARRGIVAVAPDFRESLSNPAGVDVPRDAVVSATFEFLKQRCEIASERIGLAGHSAGAGTTLLTPGQRPRVALAGFRGNCSQDVLSSPLLVIASDNDGVISMQPTPPDARFPFEGVLAAVESLPVSASQYGEADLDALVASADLPSPAFVRLTTANHLSFLSDRTNDALIDVVGNLLPVARALDIRALDFDKYYDARDSQATLRTLAPLVTRFFAQHLL</sequence>
<name>A0A830HVU5_9CHLO</name>
<feature type="compositionally biased region" description="Basic residues" evidence="1">
    <location>
        <begin position="15"/>
        <end position="27"/>
    </location>
</feature>
<dbReference type="Gene3D" id="3.40.50.1820">
    <property type="entry name" value="alpha/beta hydrolase"/>
    <property type="match status" value="1"/>
</dbReference>
<proteinExistence type="predicted"/>
<keyword evidence="3" id="KW-1185">Reference proteome</keyword>